<reference evidence="3" key="1">
    <citation type="submission" date="2016-05" db="EMBL/GenBank/DDBJ databases">
        <authorList>
            <person name="Lavstsen T."/>
            <person name="Jespersen J.S."/>
        </authorList>
    </citation>
    <scope>NUCLEOTIDE SEQUENCE</scope>
    <source>
        <tissue evidence="3">Brain</tissue>
    </source>
</reference>
<dbReference type="EMBL" id="HAEB01000017">
    <property type="protein sequence ID" value="SBQ46398.1"/>
    <property type="molecule type" value="Transcribed_RNA"/>
</dbReference>
<evidence type="ECO:0000313" key="3">
    <source>
        <dbReference type="EMBL" id="SBQ46398.1"/>
    </source>
</evidence>
<accession>A0A1A8EL49</accession>
<organism evidence="3">
    <name type="scientific">Nothobranchius korthausae</name>
    <dbReference type="NCBI Taxonomy" id="1143690"/>
    <lineage>
        <taxon>Eukaryota</taxon>
        <taxon>Metazoa</taxon>
        <taxon>Chordata</taxon>
        <taxon>Craniata</taxon>
        <taxon>Vertebrata</taxon>
        <taxon>Euteleostomi</taxon>
        <taxon>Actinopterygii</taxon>
        <taxon>Neopterygii</taxon>
        <taxon>Teleostei</taxon>
        <taxon>Neoteleostei</taxon>
        <taxon>Acanthomorphata</taxon>
        <taxon>Ovalentaria</taxon>
        <taxon>Atherinomorphae</taxon>
        <taxon>Cyprinodontiformes</taxon>
        <taxon>Nothobranchiidae</taxon>
        <taxon>Nothobranchius</taxon>
    </lineage>
</organism>
<evidence type="ECO:0000256" key="1">
    <source>
        <dbReference type="SAM" id="MobiDB-lite"/>
    </source>
</evidence>
<name>A0A1A8EL49_9TELE</name>
<gene>
    <name evidence="3" type="primary">Nfu_g_1_009689</name>
</gene>
<evidence type="ECO:0000259" key="2">
    <source>
        <dbReference type="Pfam" id="PF13837"/>
    </source>
</evidence>
<proteinExistence type="predicted"/>
<dbReference type="InterPro" id="IPR044822">
    <property type="entry name" value="Myb_DNA-bind_4"/>
</dbReference>
<protein>
    <recommendedName>
        <fullName evidence="2">Myb/SANT-like DNA-binding domain-containing protein</fullName>
    </recommendedName>
</protein>
<dbReference type="Pfam" id="PF13837">
    <property type="entry name" value="Myb_DNA-bind_4"/>
    <property type="match status" value="1"/>
</dbReference>
<sequence>MADGAGEQYGFKWTSEQTSTLIKLRGQNEELFTGAKNSATVAWRIILEKMGLQEKVTPLQAKEKWYNLKSKYEDCKYPWSGEGVSGKPTAETWPWFVLMDEVLGQRPSTMPPVLIASIPGDTPGPSAAVSKTGERERGGSQPGSSSRRRRRDDELLDLIREDMRLQREAEERRERWMERFLALMERMIEK</sequence>
<dbReference type="AlphaFoldDB" id="A0A1A8EL49"/>
<dbReference type="Gene3D" id="1.10.10.60">
    <property type="entry name" value="Homeodomain-like"/>
    <property type="match status" value="1"/>
</dbReference>
<feature type="region of interest" description="Disordered" evidence="1">
    <location>
        <begin position="117"/>
        <end position="153"/>
    </location>
</feature>
<reference evidence="3" key="2">
    <citation type="submission" date="2016-06" db="EMBL/GenBank/DDBJ databases">
        <title>The genome of a short-lived fish provides insights into sex chromosome evolution and the genetic control of aging.</title>
        <authorList>
            <person name="Reichwald K."/>
            <person name="Felder M."/>
            <person name="Petzold A."/>
            <person name="Koch P."/>
            <person name="Groth M."/>
            <person name="Platzer M."/>
        </authorList>
    </citation>
    <scope>NUCLEOTIDE SEQUENCE</scope>
    <source>
        <tissue evidence="3">Brain</tissue>
    </source>
</reference>
<feature type="domain" description="Myb/SANT-like DNA-binding" evidence="2">
    <location>
        <begin position="12"/>
        <end position="102"/>
    </location>
</feature>